<feature type="domain" description="Transposase IS204/IS1001/IS1096/IS1165 helix-turn-helix" evidence="2">
    <location>
        <begin position="94"/>
        <end position="131"/>
    </location>
</feature>
<dbReference type="PANTHER" id="PTHR33498:SF1">
    <property type="entry name" value="TRANSPOSASE FOR INSERTION SEQUENCE ELEMENT IS1557"/>
    <property type="match status" value="1"/>
</dbReference>
<dbReference type="Pfam" id="PF01610">
    <property type="entry name" value="DDE_Tnp_ISL3"/>
    <property type="match status" value="1"/>
</dbReference>
<gene>
    <name evidence="3" type="ORF">SDC9_93658</name>
</gene>
<evidence type="ECO:0000259" key="1">
    <source>
        <dbReference type="Pfam" id="PF01610"/>
    </source>
</evidence>
<dbReference type="AlphaFoldDB" id="A0A645A3W3"/>
<accession>A0A645A3W3</accession>
<dbReference type="EMBL" id="VSSQ01011489">
    <property type="protein sequence ID" value="MPM46951.1"/>
    <property type="molecule type" value="Genomic_DNA"/>
</dbReference>
<feature type="domain" description="Transposase IS204/IS1001/IS1096/IS1165 DDE" evidence="1">
    <location>
        <begin position="152"/>
        <end position="391"/>
    </location>
</feature>
<reference evidence="3" key="1">
    <citation type="submission" date="2019-08" db="EMBL/GenBank/DDBJ databases">
        <authorList>
            <person name="Kucharzyk K."/>
            <person name="Murdoch R.W."/>
            <person name="Higgins S."/>
            <person name="Loffler F."/>
        </authorList>
    </citation>
    <scope>NUCLEOTIDE SEQUENCE</scope>
</reference>
<organism evidence="3">
    <name type="scientific">bioreactor metagenome</name>
    <dbReference type="NCBI Taxonomy" id="1076179"/>
    <lineage>
        <taxon>unclassified sequences</taxon>
        <taxon>metagenomes</taxon>
        <taxon>ecological metagenomes</taxon>
    </lineage>
</organism>
<dbReference type="InterPro" id="IPR032877">
    <property type="entry name" value="Transposase_HTH"/>
</dbReference>
<dbReference type="PANTHER" id="PTHR33498">
    <property type="entry name" value="TRANSPOSASE FOR INSERTION SEQUENCE ELEMENT IS1557"/>
    <property type="match status" value="1"/>
</dbReference>
<sequence>MPVNLYYTQKIRGFQQQSVKYTATSVKFSLKRTKFQCPRCGFANVTLEPIGHRCVHGEPMGCCHEVIFEFMTHRLYCPRCKARKIEHIPFLSHPWSRMTKSLERTVLELRHHMSIQAVTDYLHLRWHTIKELEKKHLKKKFSRIQTAHIKAIGIDEIHVGRGMQNQQFLTIVRDLESGTVIHVGDGKGVSALAGALKKLKKSKLKIVTMDMANSYYTWISENFPKAHIVFDHFHVIKLMNDKLDLVRRRVTAKMDDLQKKQLKGLRFIFLKNKEDLPEDAKSILRNMRGDFQELGDAYMFKEALRTIYMRAKTSYHAKIAFHRWSKLAEETGVPELKTMARTVRDKLDGIVSFWTFHHISNAKMEGFNNKIRWLIRQAYGFRDREYFKLKIYQLPEISCVKQI</sequence>
<evidence type="ECO:0000313" key="3">
    <source>
        <dbReference type="EMBL" id="MPM46951.1"/>
    </source>
</evidence>
<dbReference type="InterPro" id="IPR002560">
    <property type="entry name" value="Transposase_DDE"/>
</dbReference>
<dbReference type="Pfam" id="PF13542">
    <property type="entry name" value="HTH_Tnp_ISL3"/>
    <property type="match status" value="1"/>
</dbReference>
<dbReference type="InterPro" id="IPR047951">
    <property type="entry name" value="Transpos_ISL3"/>
</dbReference>
<proteinExistence type="predicted"/>
<protein>
    <submittedName>
        <fullName evidence="3">ISL3 family transposase ISArch13</fullName>
    </submittedName>
</protein>
<dbReference type="NCBIfam" id="NF033550">
    <property type="entry name" value="transpos_ISL3"/>
    <property type="match status" value="1"/>
</dbReference>
<evidence type="ECO:0000259" key="2">
    <source>
        <dbReference type="Pfam" id="PF13542"/>
    </source>
</evidence>
<comment type="caution">
    <text evidence="3">The sequence shown here is derived from an EMBL/GenBank/DDBJ whole genome shotgun (WGS) entry which is preliminary data.</text>
</comment>
<name>A0A645A3W3_9ZZZZ</name>